<feature type="domain" description="TLDc" evidence="2">
    <location>
        <begin position="320"/>
        <end position="494"/>
    </location>
</feature>
<dbReference type="PROSITE" id="PS50097">
    <property type="entry name" value="BTB"/>
    <property type="match status" value="1"/>
</dbReference>
<dbReference type="AlphaFoldDB" id="A0A9N9FTN5"/>
<evidence type="ECO:0000313" key="3">
    <source>
        <dbReference type="EMBL" id="CAG8555518.1"/>
    </source>
</evidence>
<dbReference type="InterPro" id="IPR051481">
    <property type="entry name" value="BTB-POZ/Galectin-3-binding"/>
</dbReference>
<dbReference type="PANTHER" id="PTHR24410:SF23">
    <property type="entry name" value="BTB DOMAIN-CONTAINING PROTEIN-RELATED"/>
    <property type="match status" value="1"/>
</dbReference>
<dbReference type="InterPro" id="IPR011333">
    <property type="entry name" value="SKP1/BTB/POZ_sf"/>
</dbReference>
<dbReference type="CDD" id="cd18186">
    <property type="entry name" value="BTB_POZ_ZBTB_KLHL-like"/>
    <property type="match status" value="1"/>
</dbReference>
<dbReference type="PROSITE" id="PS51886">
    <property type="entry name" value="TLDC"/>
    <property type="match status" value="1"/>
</dbReference>
<accession>A0A9N9FTN5</accession>
<dbReference type="Pfam" id="PF07534">
    <property type="entry name" value="TLD"/>
    <property type="match status" value="1"/>
</dbReference>
<comment type="caution">
    <text evidence="3">The sequence shown here is derived from an EMBL/GenBank/DDBJ whole genome shotgun (WGS) entry which is preliminary data.</text>
</comment>
<evidence type="ECO:0000259" key="2">
    <source>
        <dbReference type="PROSITE" id="PS51886"/>
    </source>
</evidence>
<dbReference type="Gene3D" id="1.25.40.420">
    <property type="match status" value="1"/>
</dbReference>
<dbReference type="SUPFAM" id="SSF54695">
    <property type="entry name" value="POZ domain"/>
    <property type="match status" value="1"/>
</dbReference>
<dbReference type="EMBL" id="CAJVPL010001149">
    <property type="protein sequence ID" value="CAG8555518.1"/>
    <property type="molecule type" value="Genomic_DNA"/>
</dbReference>
<dbReference type="Gene3D" id="3.30.710.10">
    <property type="entry name" value="Potassium Channel Kv1.1, Chain A"/>
    <property type="match status" value="1"/>
</dbReference>
<dbReference type="InterPro" id="IPR011705">
    <property type="entry name" value="BACK"/>
</dbReference>
<proteinExistence type="predicted"/>
<dbReference type="Pfam" id="PF07707">
    <property type="entry name" value="BACK"/>
    <property type="match status" value="1"/>
</dbReference>
<feature type="domain" description="BTB" evidence="1">
    <location>
        <begin position="23"/>
        <end position="109"/>
    </location>
</feature>
<dbReference type="SMART" id="SM00225">
    <property type="entry name" value="BTB"/>
    <property type="match status" value="1"/>
</dbReference>
<name>A0A9N9FTN5_9GLOM</name>
<dbReference type="PANTHER" id="PTHR24410">
    <property type="entry name" value="HL07962P-RELATED"/>
    <property type="match status" value="1"/>
</dbReference>
<dbReference type="Pfam" id="PF00651">
    <property type="entry name" value="BTB"/>
    <property type="match status" value="1"/>
</dbReference>
<reference evidence="3" key="1">
    <citation type="submission" date="2021-06" db="EMBL/GenBank/DDBJ databases">
        <authorList>
            <person name="Kallberg Y."/>
            <person name="Tangrot J."/>
            <person name="Rosling A."/>
        </authorList>
    </citation>
    <scope>NUCLEOTIDE SEQUENCE</scope>
    <source>
        <strain evidence="3">MT106</strain>
    </source>
</reference>
<dbReference type="InterPro" id="IPR006571">
    <property type="entry name" value="TLDc_dom"/>
</dbReference>
<dbReference type="OrthoDB" id="1022638at2759"/>
<sequence>MNAEFIDALSRDFGKLQSENNHHDINIEVGKHPHKKSFKAHSIVLSARSEYFRNALEIDKKENQQVEGEFVEISPLKQQIINLFEPNIIPEYFEILLNYIYTGKISFELHNPEIVLYLLEGALYLKLTDLYNFLQTHLVQDYSEWMKEKYELIQNIIKANNDEDLKILTDFCTMTQQEKFQAILKSEDFAKLSKDSLVTLLKYDALDMDEIEIWDRVIEWCLARLPKLSKSLEEWNDSDFKLLSINIEPFIPHIRFFQIPAAIFDVKVLRYQKSLPEYALREILSFHLRPGYRPTILQLLPPRVRSHLEKIPDYKTIDSLIIDDNHMNWLSNGIENLSFDTANDRFEYKLLLRGSRDGFTSDAFYNLCAKKGPTIVVIKVAEIGELIGGYNPLHWSSDGGYLNTSSAFIFNLGKQNLQGAILSRVVKEDVAVWCGRDWGGQEYGPYFGTSDLSVVGKNWKTQKVSFCNPADYKNSILSTLDYFSFEEYEVFQVVRK</sequence>
<organism evidence="3 4">
    <name type="scientific">Ambispora gerdemannii</name>
    <dbReference type="NCBI Taxonomy" id="144530"/>
    <lineage>
        <taxon>Eukaryota</taxon>
        <taxon>Fungi</taxon>
        <taxon>Fungi incertae sedis</taxon>
        <taxon>Mucoromycota</taxon>
        <taxon>Glomeromycotina</taxon>
        <taxon>Glomeromycetes</taxon>
        <taxon>Archaeosporales</taxon>
        <taxon>Ambisporaceae</taxon>
        <taxon>Ambispora</taxon>
    </lineage>
</organism>
<evidence type="ECO:0000259" key="1">
    <source>
        <dbReference type="PROSITE" id="PS50097"/>
    </source>
</evidence>
<evidence type="ECO:0000313" key="4">
    <source>
        <dbReference type="Proteomes" id="UP000789831"/>
    </source>
</evidence>
<gene>
    <name evidence="3" type="ORF">AGERDE_LOCUS6887</name>
</gene>
<dbReference type="Proteomes" id="UP000789831">
    <property type="component" value="Unassembled WGS sequence"/>
</dbReference>
<keyword evidence="4" id="KW-1185">Reference proteome</keyword>
<dbReference type="InterPro" id="IPR000210">
    <property type="entry name" value="BTB/POZ_dom"/>
</dbReference>
<protein>
    <submittedName>
        <fullName evidence="3">2365_t:CDS:1</fullName>
    </submittedName>
</protein>